<comment type="caution">
    <text evidence="2">The sequence shown here is derived from an EMBL/GenBank/DDBJ whole genome shotgun (WGS) entry which is preliminary data.</text>
</comment>
<feature type="compositionally biased region" description="Low complexity" evidence="1">
    <location>
        <begin position="223"/>
        <end position="233"/>
    </location>
</feature>
<keyword evidence="3" id="KW-1185">Reference proteome</keyword>
<feature type="region of interest" description="Disordered" evidence="1">
    <location>
        <begin position="202"/>
        <end position="241"/>
    </location>
</feature>
<proteinExistence type="predicted"/>
<dbReference type="EMBL" id="JAVRRT010000004">
    <property type="protein sequence ID" value="KAK5172784.1"/>
    <property type="molecule type" value="Genomic_DNA"/>
</dbReference>
<evidence type="ECO:0000256" key="1">
    <source>
        <dbReference type="SAM" id="MobiDB-lite"/>
    </source>
</evidence>
<feature type="compositionally biased region" description="Basic and acidic residues" evidence="1">
    <location>
        <begin position="1"/>
        <end position="11"/>
    </location>
</feature>
<dbReference type="AlphaFoldDB" id="A0AAV9PFW5"/>
<evidence type="ECO:0000313" key="3">
    <source>
        <dbReference type="Proteomes" id="UP001337655"/>
    </source>
</evidence>
<name>A0AAV9PFW5_9PEZI</name>
<evidence type="ECO:0000313" key="2">
    <source>
        <dbReference type="EMBL" id="KAK5172784.1"/>
    </source>
</evidence>
<sequence length="397" mass="44060">MSSSKRPEALSRRSSPLSGPGPPTPRPNDQQAIRHRMSIDNVKEAPPPPPDSTEAVIKFYTPFNTWVDADGVSGERAAYLEIYKLSQAADRARCLDHSKALKLPDNDDDGLFQTLSLCYPDVTRIEVHFLLIPGYLEDGRRIVSIHECMESSLDSVSGELGKDTRRALSVLWPLRALRYPVVTVNGRREGPLYESVVTMFMNGPPVPPPRSREVESGRKRALSPSNESDQSPSSDEEESQAALQVKFKIPRKKAAEASEGVTVKLSSVESPLWKTKRLLPLEINHVDGLQLYTSQHFPSIRCVIAKFLLDKAGIEAAGMDDLRHAVDILWRLKYRVEFFIWVGFPSSIDVEDTDRAGSLNLVKDLFLSGAGTEGKVKVDEDGSMGFGAGTHYITWKT</sequence>
<dbReference type="GeneID" id="89924251"/>
<dbReference type="Proteomes" id="UP001337655">
    <property type="component" value="Unassembled WGS sequence"/>
</dbReference>
<organism evidence="2 3">
    <name type="scientific">Saxophila tyrrhenica</name>
    <dbReference type="NCBI Taxonomy" id="1690608"/>
    <lineage>
        <taxon>Eukaryota</taxon>
        <taxon>Fungi</taxon>
        <taxon>Dikarya</taxon>
        <taxon>Ascomycota</taxon>
        <taxon>Pezizomycotina</taxon>
        <taxon>Dothideomycetes</taxon>
        <taxon>Dothideomycetidae</taxon>
        <taxon>Mycosphaerellales</taxon>
        <taxon>Extremaceae</taxon>
        <taxon>Saxophila</taxon>
    </lineage>
</organism>
<protein>
    <submittedName>
        <fullName evidence="2">Uncharacterized protein</fullName>
    </submittedName>
</protein>
<reference evidence="2 3" key="1">
    <citation type="submission" date="2023-08" db="EMBL/GenBank/DDBJ databases">
        <title>Black Yeasts Isolated from many extreme environments.</title>
        <authorList>
            <person name="Coleine C."/>
            <person name="Stajich J.E."/>
            <person name="Selbmann L."/>
        </authorList>
    </citation>
    <scope>NUCLEOTIDE SEQUENCE [LARGE SCALE GENOMIC DNA]</scope>
    <source>
        <strain evidence="2 3">CCFEE 5935</strain>
    </source>
</reference>
<gene>
    <name evidence="2" type="ORF">LTR77_002904</name>
</gene>
<dbReference type="RefSeq" id="XP_064661502.1">
    <property type="nucleotide sequence ID" value="XM_064800163.1"/>
</dbReference>
<accession>A0AAV9PFW5</accession>
<feature type="region of interest" description="Disordered" evidence="1">
    <location>
        <begin position="1"/>
        <end position="52"/>
    </location>
</feature>